<protein>
    <submittedName>
        <fullName evidence="2">Uncharacterized protein</fullName>
    </submittedName>
</protein>
<accession>A0AAW1R7E4</accession>
<reference evidence="2 3" key="1">
    <citation type="journal article" date="2024" name="Nat. Commun.">
        <title>Phylogenomics reveals the evolutionary origins of lichenization in chlorophyte algae.</title>
        <authorList>
            <person name="Puginier C."/>
            <person name="Libourel C."/>
            <person name="Otte J."/>
            <person name="Skaloud P."/>
            <person name="Haon M."/>
            <person name="Grisel S."/>
            <person name="Petersen M."/>
            <person name="Berrin J.G."/>
            <person name="Delaux P.M."/>
            <person name="Dal Grande F."/>
            <person name="Keller J."/>
        </authorList>
    </citation>
    <scope>NUCLEOTIDE SEQUENCE [LARGE SCALE GENOMIC DNA]</scope>
    <source>
        <strain evidence="2 3">SAG 2043</strain>
    </source>
</reference>
<gene>
    <name evidence="2" type="ORF">WJX72_005267</name>
</gene>
<sequence length="102" mass="11540">MRKDGPHHQPGRDTAGRYLLAKRSSGSEEGLQPAWVLDVTFAIATNPHMLRGEVMDQDVQKVVESHIHQLVLPVLHNDNMAKLQQWTKNFARHTGNGIPLNW</sequence>
<comment type="caution">
    <text evidence="2">The sequence shown here is derived from an EMBL/GenBank/DDBJ whole genome shotgun (WGS) entry which is preliminary data.</text>
</comment>
<keyword evidence="3" id="KW-1185">Reference proteome</keyword>
<name>A0AAW1R7E4_9CHLO</name>
<feature type="region of interest" description="Disordered" evidence="1">
    <location>
        <begin position="1"/>
        <end position="27"/>
    </location>
</feature>
<evidence type="ECO:0000313" key="3">
    <source>
        <dbReference type="Proteomes" id="UP001489004"/>
    </source>
</evidence>
<proteinExistence type="predicted"/>
<evidence type="ECO:0000256" key="1">
    <source>
        <dbReference type="SAM" id="MobiDB-lite"/>
    </source>
</evidence>
<feature type="compositionally biased region" description="Basic and acidic residues" evidence="1">
    <location>
        <begin position="1"/>
        <end position="15"/>
    </location>
</feature>
<dbReference type="EMBL" id="JALJOR010000001">
    <property type="protein sequence ID" value="KAK9829341.1"/>
    <property type="molecule type" value="Genomic_DNA"/>
</dbReference>
<dbReference type="Proteomes" id="UP001489004">
    <property type="component" value="Unassembled WGS sequence"/>
</dbReference>
<dbReference type="AlphaFoldDB" id="A0AAW1R7E4"/>
<evidence type="ECO:0000313" key="2">
    <source>
        <dbReference type="EMBL" id="KAK9829341.1"/>
    </source>
</evidence>
<organism evidence="2 3">
    <name type="scientific">[Myrmecia] bisecta</name>
    <dbReference type="NCBI Taxonomy" id="41462"/>
    <lineage>
        <taxon>Eukaryota</taxon>
        <taxon>Viridiplantae</taxon>
        <taxon>Chlorophyta</taxon>
        <taxon>core chlorophytes</taxon>
        <taxon>Trebouxiophyceae</taxon>
        <taxon>Trebouxiales</taxon>
        <taxon>Trebouxiaceae</taxon>
        <taxon>Myrmecia</taxon>
    </lineage>
</organism>